<dbReference type="InterPro" id="IPR036291">
    <property type="entry name" value="NAD(P)-bd_dom_sf"/>
</dbReference>
<dbReference type="Pfam" id="PF22725">
    <property type="entry name" value="GFO_IDH_MocA_C3"/>
    <property type="match status" value="1"/>
</dbReference>
<dbReference type="SUPFAM" id="SSF51735">
    <property type="entry name" value="NAD(P)-binding Rossmann-fold domains"/>
    <property type="match status" value="1"/>
</dbReference>
<dbReference type="AlphaFoldDB" id="A0A844HM99"/>
<evidence type="ECO:0000313" key="4">
    <source>
        <dbReference type="EMBL" id="MTH59544.1"/>
    </source>
</evidence>
<gene>
    <name evidence="4" type="ORF">GL300_09980</name>
</gene>
<reference evidence="4 5" key="1">
    <citation type="submission" date="2019-11" db="EMBL/GenBank/DDBJ databases">
        <authorList>
            <person name="Dong K."/>
        </authorList>
    </citation>
    <scope>NUCLEOTIDE SEQUENCE [LARGE SCALE GENOMIC DNA]</scope>
    <source>
        <strain evidence="4 5">NBRC 112902</strain>
    </source>
</reference>
<dbReference type="GO" id="GO:0000166">
    <property type="term" value="F:nucleotide binding"/>
    <property type="evidence" value="ECO:0007669"/>
    <property type="project" value="InterPro"/>
</dbReference>
<dbReference type="Pfam" id="PF01408">
    <property type="entry name" value="GFO_IDH_MocA"/>
    <property type="match status" value="1"/>
</dbReference>
<dbReference type="Proteomes" id="UP000449846">
    <property type="component" value="Unassembled WGS sequence"/>
</dbReference>
<sequence length="387" mass="40815">MTDLNIGIIGAGNISKTYFEMSPLFDGIKVVAVADLNAEAAARAAETYGVRALTTDALLADPQVDLIVNLTIPAAHFEVARAALLAGKHVYSEKPFVLSVEQGRELQAIASEKGLRVGSAPDTFLGGAHQQARALLDAGEIGPVHSATAHVMSAGMEHWHPNPDFFFLPGGGPILDLGPYYIAAFVNLLGPVARVTALTGMASAERVIRSEPRAGERIPVKTPTTIHALLQFASGAMVTLGASWDVHGHRHGNMEVYGAEGSMILPDPNFFGGPVEVSHRGEALAPVTTWDHPFAVPNETANGVARANYRAAGLADMARAIREGGDFRCDQSRALHVIEVMTSILQAGETGEWITLTTTCTRPEALGPDAAQALLRAEEAAPAARTA</sequence>
<dbReference type="InterPro" id="IPR050463">
    <property type="entry name" value="Gfo/Idh/MocA_oxidrdct_glycsds"/>
</dbReference>
<keyword evidence="1" id="KW-0560">Oxidoreductase</keyword>
<accession>A0A844HM99</accession>
<dbReference type="InterPro" id="IPR000683">
    <property type="entry name" value="Gfo/Idh/MocA-like_OxRdtase_N"/>
</dbReference>
<comment type="caution">
    <text evidence="4">The sequence shown here is derived from an EMBL/GenBank/DDBJ whole genome shotgun (WGS) entry which is preliminary data.</text>
</comment>
<dbReference type="Gene3D" id="3.40.50.720">
    <property type="entry name" value="NAD(P)-binding Rossmann-like Domain"/>
    <property type="match status" value="1"/>
</dbReference>
<dbReference type="SUPFAM" id="SSF55347">
    <property type="entry name" value="Glyceraldehyde-3-phosphate dehydrogenase-like, C-terminal domain"/>
    <property type="match status" value="1"/>
</dbReference>
<dbReference type="PANTHER" id="PTHR43818:SF11">
    <property type="entry name" value="BCDNA.GH03377"/>
    <property type="match status" value="1"/>
</dbReference>
<evidence type="ECO:0000256" key="1">
    <source>
        <dbReference type="ARBA" id="ARBA00023002"/>
    </source>
</evidence>
<feature type="domain" description="Gfo/Idh/MocA-like oxidoreductase N-terminal" evidence="2">
    <location>
        <begin position="4"/>
        <end position="118"/>
    </location>
</feature>
<name>A0A844HM99_9RHOB</name>
<evidence type="ECO:0000259" key="2">
    <source>
        <dbReference type="Pfam" id="PF01408"/>
    </source>
</evidence>
<dbReference type="RefSeq" id="WP_155039473.1">
    <property type="nucleotide sequence ID" value="NZ_WMIG01000003.1"/>
</dbReference>
<dbReference type="EMBL" id="WMIG01000003">
    <property type="protein sequence ID" value="MTH59544.1"/>
    <property type="molecule type" value="Genomic_DNA"/>
</dbReference>
<feature type="domain" description="GFO/IDH/MocA-like oxidoreductase" evidence="3">
    <location>
        <begin position="129"/>
        <end position="263"/>
    </location>
</feature>
<organism evidence="4 5">
    <name type="scientific">Paracoccus litorisediminis</name>
    <dbReference type="NCBI Taxonomy" id="2006130"/>
    <lineage>
        <taxon>Bacteria</taxon>
        <taxon>Pseudomonadati</taxon>
        <taxon>Pseudomonadota</taxon>
        <taxon>Alphaproteobacteria</taxon>
        <taxon>Rhodobacterales</taxon>
        <taxon>Paracoccaceae</taxon>
        <taxon>Paracoccus</taxon>
    </lineage>
</organism>
<evidence type="ECO:0000313" key="5">
    <source>
        <dbReference type="Proteomes" id="UP000449846"/>
    </source>
</evidence>
<proteinExistence type="predicted"/>
<dbReference type="Gene3D" id="3.30.360.10">
    <property type="entry name" value="Dihydrodipicolinate Reductase, domain 2"/>
    <property type="match status" value="1"/>
</dbReference>
<dbReference type="GO" id="GO:0016491">
    <property type="term" value="F:oxidoreductase activity"/>
    <property type="evidence" value="ECO:0007669"/>
    <property type="project" value="UniProtKB-KW"/>
</dbReference>
<dbReference type="PANTHER" id="PTHR43818">
    <property type="entry name" value="BCDNA.GH03377"/>
    <property type="match status" value="1"/>
</dbReference>
<protein>
    <submittedName>
        <fullName evidence="4">Gfo/Idh/MocA family oxidoreductase</fullName>
    </submittedName>
</protein>
<dbReference type="OrthoDB" id="9776544at2"/>
<evidence type="ECO:0000259" key="3">
    <source>
        <dbReference type="Pfam" id="PF22725"/>
    </source>
</evidence>
<dbReference type="InterPro" id="IPR055170">
    <property type="entry name" value="GFO_IDH_MocA-like_dom"/>
</dbReference>
<keyword evidence="5" id="KW-1185">Reference proteome</keyword>